<dbReference type="Gene3D" id="3.60.15.10">
    <property type="entry name" value="Ribonuclease Z/Hydroxyacylglutathione hydrolase-like"/>
    <property type="match status" value="1"/>
</dbReference>
<dbReference type="InterPro" id="IPR041712">
    <property type="entry name" value="DHPS-like_MBL-fold"/>
</dbReference>
<dbReference type="SUPFAM" id="SSF56281">
    <property type="entry name" value="Metallo-hydrolase/oxidoreductase"/>
    <property type="match status" value="1"/>
</dbReference>
<comment type="caution">
    <text evidence="2">The sequence shown here is derived from an EMBL/GenBank/DDBJ whole genome shotgun (WGS) entry which is preliminary data.</text>
</comment>
<dbReference type="AlphaFoldDB" id="A0A2A2MIB9"/>
<evidence type="ECO:0000313" key="2">
    <source>
        <dbReference type="EMBL" id="PAV98383.1"/>
    </source>
</evidence>
<proteinExistence type="predicted"/>
<dbReference type="CDD" id="cd07713">
    <property type="entry name" value="DHPS-like_MBL-fold"/>
    <property type="match status" value="1"/>
</dbReference>
<sequence>MSLNITVLLENKNHHPQLDGGVGLSLLLDDGEQRILFDTGQDQRFCDNAHRLGIDLGTLTRVVLSHGHYDHFGGLPYLIPHTPHKPEVICHPDVFLTRYAGKFVGSRAIRLKKISPENSETALKTHFPFRLSRDPVSIGSRFIFAGEIERSNKHKSFGLIENEDGFTTDYVKDDSCLIWQGSQGLVIIVGCSHSGICDIIRYAKHITGIDKVSAVIGGLHLRSAGIREMLSTRRYFQAQNIDLIYGCHCTGAWGRLWLPNSQPLNTGDSLSLE</sequence>
<gene>
    <name evidence="2" type="ORF">CJD50_02615</name>
</gene>
<dbReference type="OrthoDB" id="9803916at2"/>
<dbReference type="Pfam" id="PF00753">
    <property type="entry name" value="Lactamase_B"/>
    <property type="match status" value="1"/>
</dbReference>
<dbReference type="GO" id="GO:0016787">
    <property type="term" value="F:hydrolase activity"/>
    <property type="evidence" value="ECO:0007669"/>
    <property type="project" value="UniProtKB-KW"/>
</dbReference>
<dbReference type="PANTHER" id="PTHR13754">
    <property type="entry name" value="METALLO-BETA-LACTAMASE SUPERFAMILY PROTEIN"/>
    <property type="match status" value="1"/>
</dbReference>
<dbReference type="InterPro" id="IPR036866">
    <property type="entry name" value="RibonucZ/Hydroxyglut_hydro"/>
</dbReference>
<dbReference type="GO" id="GO:0016740">
    <property type="term" value="F:transferase activity"/>
    <property type="evidence" value="ECO:0007669"/>
    <property type="project" value="TreeGrafter"/>
</dbReference>
<dbReference type="PANTHER" id="PTHR13754:SF13">
    <property type="entry name" value="METALLO-BETA-LACTAMASE SUPERFAMILY PROTEIN (AFU_ORTHOLOGUE AFUA_3G07630)"/>
    <property type="match status" value="1"/>
</dbReference>
<evidence type="ECO:0000259" key="1">
    <source>
        <dbReference type="SMART" id="SM00849"/>
    </source>
</evidence>
<keyword evidence="2" id="KW-0378">Hydrolase</keyword>
<evidence type="ECO:0000313" key="3">
    <source>
        <dbReference type="Proteomes" id="UP000218796"/>
    </source>
</evidence>
<dbReference type="SMART" id="SM00849">
    <property type="entry name" value="Lactamase_B"/>
    <property type="match status" value="1"/>
</dbReference>
<protein>
    <submittedName>
        <fullName evidence="2">MBL fold hydrolase</fullName>
    </submittedName>
</protein>
<dbReference type="EMBL" id="NQMS01000001">
    <property type="protein sequence ID" value="PAV98383.1"/>
    <property type="molecule type" value="Genomic_DNA"/>
</dbReference>
<name>A0A2A2MIB9_9GAMM</name>
<dbReference type="InterPro" id="IPR001279">
    <property type="entry name" value="Metallo-B-lactamas"/>
</dbReference>
<organism evidence="2 3">
    <name type="scientific">Hafnia paralvei</name>
    <dbReference type="NCBI Taxonomy" id="546367"/>
    <lineage>
        <taxon>Bacteria</taxon>
        <taxon>Pseudomonadati</taxon>
        <taxon>Pseudomonadota</taxon>
        <taxon>Gammaproteobacteria</taxon>
        <taxon>Enterobacterales</taxon>
        <taxon>Hafniaceae</taxon>
        <taxon>Hafnia</taxon>
    </lineage>
</organism>
<reference evidence="2 3" key="1">
    <citation type="submission" date="2017-08" db="EMBL/GenBank/DDBJ databases">
        <title>Draft Genome Sequence of Hafnia alvei CITHA-6 Isolated from Raw Bovine Milk.</title>
        <authorList>
            <person name="Culligan E.P."/>
            <person name="Mcsweeney A."/>
            <person name="O'Doherty C."/>
            <person name="Gleeson E."/>
            <person name="O'Riordan D."/>
            <person name="Sleator R.D."/>
        </authorList>
    </citation>
    <scope>NUCLEOTIDE SEQUENCE [LARGE SCALE GENOMIC DNA]</scope>
    <source>
        <strain evidence="2 3">CITHA-6</strain>
    </source>
</reference>
<feature type="domain" description="Metallo-beta-lactamase" evidence="1">
    <location>
        <begin position="22"/>
        <end position="248"/>
    </location>
</feature>
<keyword evidence="3" id="KW-1185">Reference proteome</keyword>
<dbReference type="RefSeq" id="WP_039189040.1">
    <property type="nucleotide sequence ID" value="NZ_CAUFSP010000003.1"/>
</dbReference>
<dbReference type="InterPro" id="IPR052926">
    <property type="entry name" value="Metallo-beta-lactamase_dom"/>
</dbReference>
<accession>A0A2A2MIB9</accession>
<dbReference type="KEGG" id="hpar:AL518_17770"/>
<dbReference type="Proteomes" id="UP000218796">
    <property type="component" value="Unassembled WGS sequence"/>
</dbReference>